<dbReference type="Pfam" id="PF22691">
    <property type="entry name" value="Thiolase_C_1"/>
    <property type="match status" value="1"/>
</dbReference>
<evidence type="ECO:0000256" key="6">
    <source>
        <dbReference type="ARBA" id="ARBA00023121"/>
    </source>
</evidence>
<dbReference type="PANTHER" id="PTHR42870:SF1">
    <property type="entry name" value="NON-SPECIFIC LIPID-TRANSFER PROTEIN-LIKE 2"/>
    <property type="match status" value="1"/>
</dbReference>
<keyword evidence="12" id="KW-1185">Reference proteome</keyword>
<feature type="domain" description="Thiolase C-terminal" evidence="10">
    <location>
        <begin position="279"/>
        <end position="399"/>
    </location>
</feature>
<evidence type="ECO:0000313" key="11">
    <source>
        <dbReference type="EMBL" id="MFH8545525.1"/>
    </source>
</evidence>
<dbReference type="NCBIfam" id="NF006102">
    <property type="entry name" value="PRK08256.1"/>
    <property type="match status" value="1"/>
</dbReference>
<dbReference type="EC" id="2.3.1.176" evidence="2"/>
<comment type="subcellular location">
    <subcellularLocation>
        <location evidence="1">Peroxisome</location>
    </subcellularLocation>
</comment>
<dbReference type="PROSITE" id="PS00737">
    <property type="entry name" value="THIOLASE_2"/>
    <property type="match status" value="1"/>
</dbReference>
<dbReference type="EMBL" id="JBIRGQ010000002">
    <property type="protein sequence ID" value="MFH8545525.1"/>
    <property type="molecule type" value="Genomic_DNA"/>
</dbReference>
<evidence type="ECO:0000259" key="9">
    <source>
        <dbReference type="Pfam" id="PF00108"/>
    </source>
</evidence>
<accession>A0ABW7QME4</accession>
<evidence type="ECO:0000256" key="3">
    <source>
        <dbReference type="ARBA" id="ARBA00022448"/>
    </source>
</evidence>
<feature type="domain" description="Thiolase N-terminal" evidence="9">
    <location>
        <begin position="4"/>
        <end position="237"/>
    </location>
</feature>
<dbReference type="InterPro" id="IPR002155">
    <property type="entry name" value="Thiolase"/>
</dbReference>
<evidence type="ECO:0000259" key="10">
    <source>
        <dbReference type="Pfam" id="PF22691"/>
    </source>
</evidence>
<sequence length="404" mass="42823">MKAYVVGVGMTKFEKPETRDWQYWDMAKEAGTKALDDAGISYEDVEQVPVGYCFQASTAGQRAAYELGLTGVPVYNVNNNCATASTALMVARQFVEGGINDCVLALGFEKMARGALGGGSDGGARGGAADGFGKTSPVARHYAVMAARHGFEMTPPTAQIFGDAAREHMERYGTSEAQLAAVGAKNHRHSVHNPYAQFQDEYTVDEVLAAKTIHRPLTRLQCSPTSDGSAAAVVVSERFVERHGLQDRAVEIAAQAMTTDTRESFDSGSCIDVVGRPMSRAAARQVYERSGLGIEDVDVIELHDCFSINELLTYEALGMCAAGESGKLVESGATTYGGRWVVNPSGGLISKGHPLGATGIAQVAELTWQLRGEADARQVSGARVGLAHNIGLGGAAVVTLLRKE</sequence>
<dbReference type="InterPro" id="IPR020613">
    <property type="entry name" value="Thiolase_CS"/>
</dbReference>
<reference evidence="11 12" key="1">
    <citation type="submission" date="2024-10" db="EMBL/GenBank/DDBJ databases">
        <title>The Natural Products Discovery Center: Release of the First 8490 Sequenced Strains for Exploring Actinobacteria Biosynthetic Diversity.</title>
        <authorList>
            <person name="Kalkreuter E."/>
            <person name="Kautsar S.A."/>
            <person name="Yang D."/>
            <person name="Bader C.D."/>
            <person name="Teijaro C.N."/>
            <person name="Fluegel L."/>
            <person name="Davis C.M."/>
            <person name="Simpson J.R."/>
            <person name="Lauterbach L."/>
            <person name="Steele A.D."/>
            <person name="Gui C."/>
            <person name="Meng S."/>
            <person name="Li G."/>
            <person name="Viehrig K."/>
            <person name="Ye F."/>
            <person name="Su P."/>
            <person name="Kiefer A.F."/>
            <person name="Nichols A."/>
            <person name="Cepeda A.J."/>
            <person name="Yan W."/>
            <person name="Fan B."/>
            <person name="Jiang Y."/>
            <person name="Adhikari A."/>
            <person name="Zheng C.-J."/>
            <person name="Schuster L."/>
            <person name="Cowan T.M."/>
            <person name="Smanski M.J."/>
            <person name="Chevrette M.G."/>
            <person name="De Carvalho L.P.S."/>
            <person name="Shen B."/>
        </authorList>
    </citation>
    <scope>NUCLEOTIDE SEQUENCE [LARGE SCALE GENOMIC DNA]</scope>
    <source>
        <strain evidence="11 12">NPDC017990</strain>
    </source>
</reference>
<dbReference type="Pfam" id="PF00108">
    <property type="entry name" value="Thiolase_N"/>
    <property type="match status" value="1"/>
</dbReference>
<proteinExistence type="predicted"/>
<dbReference type="Proteomes" id="UP001610818">
    <property type="component" value="Unassembled WGS sequence"/>
</dbReference>
<evidence type="ECO:0000256" key="4">
    <source>
        <dbReference type="ARBA" id="ARBA00022679"/>
    </source>
</evidence>
<keyword evidence="6" id="KW-0446">Lipid-binding</keyword>
<evidence type="ECO:0000256" key="8">
    <source>
        <dbReference type="ARBA" id="ARBA00032316"/>
    </source>
</evidence>
<comment type="caution">
    <text evidence="11">The sequence shown here is derived from an EMBL/GenBank/DDBJ whole genome shotgun (WGS) entry which is preliminary data.</text>
</comment>
<dbReference type="InterPro" id="IPR020616">
    <property type="entry name" value="Thiolase_N"/>
</dbReference>
<dbReference type="SUPFAM" id="SSF53901">
    <property type="entry name" value="Thiolase-like"/>
    <property type="match status" value="2"/>
</dbReference>
<dbReference type="PROSITE" id="PS00098">
    <property type="entry name" value="THIOLASE_1"/>
    <property type="match status" value="1"/>
</dbReference>
<name>A0ABW7QME4_9ACTN</name>
<dbReference type="RefSeq" id="WP_397710626.1">
    <property type="nucleotide sequence ID" value="NZ_JBIRGN010000002.1"/>
</dbReference>
<dbReference type="PIRSF" id="PIRSF000429">
    <property type="entry name" value="Ac-CoA_Ac_transf"/>
    <property type="match status" value="1"/>
</dbReference>
<protein>
    <recommendedName>
        <fullName evidence="2">propanoyl-CoA C-acyltransferase</fullName>
        <ecNumber evidence="2">2.3.1.176</ecNumber>
    </recommendedName>
    <alternativeName>
        <fullName evidence="8">Propanoyl-CoA C-acyltransferase</fullName>
    </alternativeName>
</protein>
<dbReference type="InterPro" id="IPR055140">
    <property type="entry name" value="Thiolase_C_2"/>
</dbReference>
<keyword evidence="7" id="KW-0576">Peroxisome</keyword>
<dbReference type="Gene3D" id="3.40.47.10">
    <property type="match status" value="1"/>
</dbReference>
<evidence type="ECO:0000256" key="7">
    <source>
        <dbReference type="ARBA" id="ARBA00023140"/>
    </source>
</evidence>
<evidence type="ECO:0000256" key="2">
    <source>
        <dbReference type="ARBA" id="ARBA00012352"/>
    </source>
</evidence>
<dbReference type="InterPro" id="IPR016039">
    <property type="entry name" value="Thiolase-like"/>
</dbReference>
<dbReference type="PANTHER" id="PTHR42870">
    <property type="entry name" value="ACETYL-COA C-ACETYLTRANSFERASE"/>
    <property type="match status" value="1"/>
</dbReference>
<dbReference type="CDD" id="cd00829">
    <property type="entry name" value="SCP-x_thiolase"/>
    <property type="match status" value="1"/>
</dbReference>
<evidence type="ECO:0000313" key="12">
    <source>
        <dbReference type="Proteomes" id="UP001610818"/>
    </source>
</evidence>
<dbReference type="InterPro" id="IPR020615">
    <property type="entry name" value="Thiolase_acyl_enz_int_AS"/>
</dbReference>
<keyword evidence="4" id="KW-0808">Transferase</keyword>
<organism evidence="11 12">
    <name type="scientific">Streptomyces longisporoflavus</name>
    <dbReference type="NCBI Taxonomy" id="28044"/>
    <lineage>
        <taxon>Bacteria</taxon>
        <taxon>Bacillati</taxon>
        <taxon>Actinomycetota</taxon>
        <taxon>Actinomycetes</taxon>
        <taxon>Kitasatosporales</taxon>
        <taxon>Streptomycetaceae</taxon>
        <taxon>Streptomyces</taxon>
    </lineage>
</organism>
<keyword evidence="5" id="KW-0445">Lipid transport</keyword>
<gene>
    <name evidence="11" type="ORF">ACH4F9_11070</name>
</gene>
<keyword evidence="3" id="KW-0813">Transport</keyword>
<evidence type="ECO:0000256" key="5">
    <source>
        <dbReference type="ARBA" id="ARBA00023055"/>
    </source>
</evidence>
<evidence type="ECO:0000256" key="1">
    <source>
        <dbReference type="ARBA" id="ARBA00004275"/>
    </source>
</evidence>